<dbReference type="Proteomes" id="UP000600918">
    <property type="component" value="Unassembled WGS sequence"/>
</dbReference>
<evidence type="ECO:0000313" key="2">
    <source>
        <dbReference type="EMBL" id="KAF7423073.1"/>
    </source>
</evidence>
<dbReference type="EMBL" id="JACSDY010000007">
    <property type="protein sequence ID" value="KAF7423073.1"/>
    <property type="molecule type" value="Genomic_DNA"/>
</dbReference>
<evidence type="ECO:0000313" key="3">
    <source>
        <dbReference type="Proteomes" id="UP000600918"/>
    </source>
</evidence>
<name>A0A834NZU1_VESPE</name>
<evidence type="ECO:0000256" key="1">
    <source>
        <dbReference type="SAM" id="MobiDB-lite"/>
    </source>
</evidence>
<keyword evidence="3" id="KW-1185">Reference proteome</keyword>
<reference evidence="2" key="1">
    <citation type="journal article" date="2020" name="G3 (Bethesda)">
        <title>High-Quality Assemblies for Three Invasive Social Wasps from the &lt;i&gt;Vespula&lt;/i&gt; Genus.</title>
        <authorList>
            <person name="Harrop T.W.R."/>
            <person name="Guhlin J."/>
            <person name="McLaughlin G.M."/>
            <person name="Permina E."/>
            <person name="Stockwell P."/>
            <person name="Gilligan J."/>
            <person name="Le Lec M.F."/>
            <person name="Gruber M.A.M."/>
            <person name="Quinn O."/>
            <person name="Lovegrove M."/>
            <person name="Duncan E.J."/>
            <person name="Remnant E.J."/>
            <person name="Van Eeckhoven J."/>
            <person name="Graham B."/>
            <person name="Knapp R.A."/>
            <person name="Langford K.W."/>
            <person name="Kronenberg Z."/>
            <person name="Press M.O."/>
            <person name="Eacker S.M."/>
            <person name="Wilson-Rankin E.E."/>
            <person name="Purcell J."/>
            <person name="Lester P.J."/>
            <person name="Dearden P.K."/>
        </authorList>
    </citation>
    <scope>NUCLEOTIDE SEQUENCE</scope>
    <source>
        <strain evidence="2">Volc-1</strain>
    </source>
</reference>
<comment type="caution">
    <text evidence="2">The sequence shown here is derived from an EMBL/GenBank/DDBJ whole genome shotgun (WGS) entry which is preliminary data.</text>
</comment>
<dbReference type="AlphaFoldDB" id="A0A834NZU1"/>
<sequence>MDDEAYTDKKAAGRGRDSELGARLKEGKGLEVSRHRLIPGSSMWPQTVVSRELRDPMEAKSRRRDTRVGGGSYGACPLPRQSILLRGQERARNRKASFESRFHRVLSLLARRLDGCPVFKKGSSKESVKEFFCLITGKKLVTVTASNGVHTLLIYVRKGMTGRAIAPWPELPRSTASRKDSPIVLCSLTVIIQMFHMCPIIVPRRSVMFPEAISHYIPDAVYLRVFIASAIYL</sequence>
<feature type="region of interest" description="Disordered" evidence="1">
    <location>
        <begin position="51"/>
        <end position="72"/>
    </location>
</feature>
<gene>
    <name evidence="2" type="ORF">H0235_008356</name>
</gene>
<feature type="compositionally biased region" description="Basic and acidic residues" evidence="1">
    <location>
        <begin position="51"/>
        <end position="60"/>
    </location>
</feature>
<protein>
    <submittedName>
        <fullName evidence="2">Uncharacterized protein</fullName>
    </submittedName>
</protein>
<organism evidence="2 3">
    <name type="scientific">Vespula pensylvanica</name>
    <name type="common">Western yellow jacket</name>
    <name type="synonym">Wasp</name>
    <dbReference type="NCBI Taxonomy" id="30213"/>
    <lineage>
        <taxon>Eukaryota</taxon>
        <taxon>Metazoa</taxon>
        <taxon>Ecdysozoa</taxon>
        <taxon>Arthropoda</taxon>
        <taxon>Hexapoda</taxon>
        <taxon>Insecta</taxon>
        <taxon>Pterygota</taxon>
        <taxon>Neoptera</taxon>
        <taxon>Endopterygota</taxon>
        <taxon>Hymenoptera</taxon>
        <taxon>Apocrita</taxon>
        <taxon>Aculeata</taxon>
        <taxon>Vespoidea</taxon>
        <taxon>Vespidae</taxon>
        <taxon>Vespinae</taxon>
        <taxon>Vespula</taxon>
    </lineage>
</organism>
<proteinExistence type="predicted"/>
<accession>A0A834NZU1</accession>
<feature type="region of interest" description="Disordered" evidence="1">
    <location>
        <begin position="1"/>
        <end position="26"/>
    </location>
</feature>